<dbReference type="PROSITE" id="PS50104">
    <property type="entry name" value="TIR"/>
    <property type="match status" value="1"/>
</dbReference>
<dbReference type="RefSeq" id="WP_214625685.1">
    <property type="nucleotide sequence ID" value="NZ_JAHGAW010000018.1"/>
</dbReference>
<dbReference type="Proteomes" id="UP001138757">
    <property type="component" value="Unassembled WGS sequence"/>
</dbReference>
<dbReference type="InterPro" id="IPR036488">
    <property type="entry name" value="DUF1883-like_sf"/>
</dbReference>
<dbReference type="Pfam" id="PF08980">
    <property type="entry name" value="DUF1883"/>
    <property type="match status" value="1"/>
</dbReference>
<keyword evidence="3" id="KW-1185">Reference proteome</keyword>
<accession>A0A9X1ITB4</accession>
<dbReference type="Gene3D" id="3.40.50.10140">
    <property type="entry name" value="Toll/interleukin-1 receptor homology (TIR) domain"/>
    <property type="match status" value="1"/>
</dbReference>
<sequence>MNFTHYNLGHLDRGSMVVVTLSGSAANVRLMDGSNLSSYKSGRQHRYIGGLARSSPVRLQVPHSGNWHVTVDMQGLRGTVRSGVQVVRGEALRPLPTINEAPLRSVPTLVRDIDHDLAPTAEAPDGRVFDVFISHASEDKDDVVRPLANALREAGLSVWYDEFELRIGDSLRRKIDRGLGSSRFGVVVLSQAFFGKGWPEYELDGLVTRAVSGDQILLPVWHNVSKSEVIGYSPSLADRLARSTSTHTVEEIAREIAEVVCLPKAA</sequence>
<dbReference type="Gene3D" id="4.10.1210.10">
    <property type="entry name" value="Atu1913-like"/>
    <property type="match status" value="1"/>
</dbReference>
<dbReference type="EMBL" id="JAHGAW010000018">
    <property type="protein sequence ID" value="MBT2189433.1"/>
    <property type="molecule type" value="Genomic_DNA"/>
</dbReference>
<evidence type="ECO:0000313" key="3">
    <source>
        <dbReference type="Proteomes" id="UP001138757"/>
    </source>
</evidence>
<dbReference type="AlphaFoldDB" id="A0A9X1ITB4"/>
<dbReference type="InterPro" id="IPR035897">
    <property type="entry name" value="Toll_tir_struct_dom_sf"/>
</dbReference>
<dbReference type="InterPro" id="IPR015073">
    <property type="entry name" value="DUF1883"/>
</dbReference>
<dbReference type="GO" id="GO:0007165">
    <property type="term" value="P:signal transduction"/>
    <property type="evidence" value="ECO:0007669"/>
    <property type="project" value="InterPro"/>
</dbReference>
<dbReference type="SUPFAM" id="SSF141099">
    <property type="entry name" value="Atu1913-like"/>
    <property type="match status" value="1"/>
</dbReference>
<protein>
    <submittedName>
        <fullName evidence="2">DUF1883 domain-containing protein</fullName>
    </submittedName>
</protein>
<dbReference type="InterPro" id="IPR000157">
    <property type="entry name" value="TIR_dom"/>
</dbReference>
<organism evidence="2 3">
    <name type="scientific">Sphingobium nicotianae</name>
    <dbReference type="NCBI Taxonomy" id="2782607"/>
    <lineage>
        <taxon>Bacteria</taxon>
        <taxon>Pseudomonadati</taxon>
        <taxon>Pseudomonadota</taxon>
        <taxon>Alphaproteobacteria</taxon>
        <taxon>Sphingomonadales</taxon>
        <taxon>Sphingomonadaceae</taxon>
        <taxon>Sphingobium</taxon>
    </lineage>
</organism>
<comment type="caution">
    <text evidence="2">The sequence shown here is derived from an EMBL/GenBank/DDBJ whole genome shotgun (WGS) entry which is preliminary data.</text>
</comment>
<dbReference type="SMART" id="SM00255">
    <property type="entry name" value="TIR"/>
    <property type="match status" value="1"/>
</dbReference>
<dbReference type="SUPFAM" id="SSF52200">
    <property type="entry name" value="Toll/Interleukin receptor TIR domain"/>
    <property type="match status" value="1"/>
</dbReference>
<evidence type="ECO:0000313" key="2">
    <source>
        <dbReference type="EMBL" id="MBT2189433.1"/>
    </source>
</evidence>
<feature type="domain" description="TIR" evidence="1">
    <location>
        <begin position="127"/>
        <end position="260"/>
    </location>
</feature>
<reference evidence="2" key="1">
    <citation type="submission" date="2021-05" db="EMBL/GenBank/DDBJ databases">
        <title>Genome of Sphingobium sp. strain.</title>
        <authorList>
            <person name="Fan R."/>
        </authorList>
    </citation>
    <scope>NUCLEOTIDE SEQUENCE</scope>
    <source>
        <strain evidence="2">H33</strain>
    </source>
</reference>
<evidence type="ECO:0000259" key="1">
    <source>
        <dbReference type="PROSITE" id="PS50104"/>
    </source>
</evidence>
<proteinExistence type="predicted"/>
<name>A0A9X1ITB4_9SPHN</name>
<dbReference type="Pfam" id="PF13676">
    <property type="entry name" value="TIR_2"/>
    <property type="match status" value="1"/>
</dbReference>
<gene>
    <name evidence="2" type="ORF">KK488_20975</name>
</gene>